<dbReference type="GO" id="GO:0016740">
    <property type="term" value="F:transferase activity"/>
    <property type="evidence" value="ECO:0007669"/>
    <property type="project" value="UniProtKB-KW"/>
</dbReference>
<dbReference type="Gene3D" id="3.90.550.10">
    <property type="entry name" value="Spore Coat Polysaccharide Biosynthesis Protein SpsA, Chain A"/>
    <property type="match status" value="1"/>
</dbReference>
<dbReference type="PANTHER" id="PTHR43179">
    <property type="entry name" value="RHAMNOSYLTRANSFERASE WBBL"/>
    <property type="match status" value="1"/>
</dbReference>
<dbReference type="RefSeq" id="WP_179416377.1">
    <property type="nucleotide sequence ID" value="NZ_JACCFX010000001.1"/>
</dbReference>
<sequence length="261" mass="29800">MWSLITVTYNSSDAIKKHWAGDFGNRSDVEWIVVDNASTDDTVEVAKSLGAKVVANRVNQGFSAANNLGYRESRGTHVAFVNPDVEIMVEDLARMAEFLDGHPRVLAAPQLVNMDSSLQPNGRGWPFLTDKILHRVLPRAVASRYRLYAKPGELRQVVWATGAVVLGQRSTFDELHGPWDDHFFLYYEDSDVCLRARAKGIPTVVLGDVRWVHEWARETTGFRFLPWKREFTSMVKFYARYPRLVFTSPWPEARRRGMAVR</sequence>
<proteinExistence type="predicted"/>
<gene>
    <name evidence="2" type="ORF">F8O02_07475</name>
</gene>
<evidence type="ECO:0000313" key="2">
    <source>
        <dbReference type="EMBL" id="KAB1631458.1"/>
    </source>
</evidence>
<feature type="domain" description="Glycosyltransferase 2-like" evidence="1">
    <location>
        <begin position="3"/>
        <end position="128"/>
    </location>
</feature>
<comment type="caution">
    <text evidence="2">The sequence shown here is derived from an EMBL/GenBank/DDBJ whole genome shotgun (WGS) entry which is preliminary data.</text>
</comment>
<dbReference type="SUPFAM" id="SSF53448">
    <property type="entry name" value="Nucleotide-diphospho-sugar transferases"/>
    <property type="match status" value="1"/>
</dbReference>
<dbReference type="EMBL" id="WBKA01000006">
    <property type="protein sequence ID" value="KAB1631458.1"/>
    <property type="molecule type" value="Genomic_DNA"/>
</dbReference>
<dbReference type="AlphaFoldDB" id="A0A7C8BTH7"/>
<dbReference type="Pfam" id="PF00535">
    <property type="entry name" value="Glycos_transf_2"/>
    <property type="match status" value="1"/>
</dbReference>
<accession>A0A7C8BTH7</accession>
<reference evidence="2 3" key="1">
    <citation type="submission" date="2019-09" db="EMBL/GenBank/DDBJ databases">
        <title>Phylogeny of genus Pseudoclavibacter and closely related genus.</title>
        <authorList>
            <person name="Li Y."/>
        </authorList>
    </citation>
    <scope>NUCLEOTIDE SEQUENCE [LARGE SCALE GENOMIC DNA]</scope>
    <source>
        <strain evidence="2 3">JCM 16921</strain>
    </source>
</reference>
<dbReference type="PANTHER" id="PTHR43179:SF7">
    <property type="entry name" value="RHAMNOSYLTRANSFERASE WBBL"/>
    <property type="match status" value="1"/>
</dbReference>
<dbReference type="InterPro" id="IPR001173">
    <property type="entry name" value="Glyco_trans_2-like"/>
</dbReference>
<dbReference type="InterPro" id="IPR029044">
    <property type="entry name" value="Nucleotide-diphossugar_trans"/>
</dbReference>
<protein>
    <submittedName>
        <fullName evidence="2">Glycosyltransferase</fullName>
    </submittedName>
</protein>
<name>A0A7C8BTH7_9MICO</name>
<evidence type="ECO:0000259" key="1">
    <source>
        <dbReference type="Pfam" id="PF00535"/>
    </source>
</evidence>
<keyword evidence="3" id="KW-1185">Reference proteome</keyword>
<organism evidence="2 3">
    <name type="scientific">Pseudoclavibacter caeni</name>
    <dbReference type="NCBI Taxonomy" id="908846"/>
    <lineage>
        <taxon>Bacteria</taxon>
        <taxon>Bacillati</taxon>
        <taxon>Actinomycetota</taxon>
        <taxon>Actinomycetes</taxon>
        <taxon>Micrococcales</taxon>
        <taxon>Microbacteriaceae</taxon>
        <taxon>Pseudoclavibacter</taxon>
    </lineage>
</organism>
<evidence type="ECO:0000313" key="3">
    <source>
        <dbReference type="Proteomes" id="UP000481339"/>
    </source>
</evidence>
<keyword evidence="2" id="KW-0808">Transferase</keyword>
<dbReference type="Proteomes" id="UP000481339">
    <property type="component" value="Unassembled WGS sequence"/>
</dbReference>